<evidence type="ECO:0000313" key="1">
    <source>
        <dbReference type="EMBL" id="MFC0272500.1"/>
    </source>
</evidence>
<keyword evidence="2" id="KW-1185">Reference proteome</keyword>
<dbReference type="EMBL" id="JBHLVO010000011">
    <property type="protein sequence ID" value="MFC0272500.1"/>
    <property type="molecule type" value="Genomic_DNA"/>
</dbReference>
<comment type="caution">
    <text evidence="1">The sequence shown here is derived from an EMBL/GenBank/DDBJ whole genome shotgun (WGS) entry which is preliminary data.</text>
</comment>
<dbReference type="Proteomes" id="UP001589854">
    <property type="component" value="Unassembled WGS sequence"/>
</dbReference>
<organism evidence="1 2">
    <name type="scientific">Metabacillus herbersteinensis</name>
    <dbReference type="NCBI Taxonomy" id="283816"/>
    <lineage>
        <taxon>Bacteria</taxon>
        <taxon>Bacillati</taxon>
        <taxon>Bacillota</taxon>
        <taxon>Bacilli</taxon>
        <taxon>Bacillales</taxon>
        <taxon>Bacillaceae</taxon>
        <taxon>Metabacillus</taxon>
    </lineage>
</organism>
<sequence>METYNAVEIAKKIIELDVKRDELLEDLMNLAGNRAFELLRFMQNKK</sequence>
<evidence type="ECO:0000313" key="2">
    <source>
        <dbReference type="Proteomes" id="UP001589854"/>
    </source>
</evidence>
<proteinExistence type="predicted"/>
<dbReference type="RefSeq" id="WP_378934885.1">
    <property type="nucleotide sequence ID" value="NZ_JBHLVO010000011.1"/>
</dbReference>
<accession>A0ABV6GG46</accession>
<gene>
    <name evidence="1" type="ORF">ACFFIX_13750</name>
</gene>
<reference evidence="1 2" key="1">
    <citation type="submission" date="2024-09" db="EMBL/GenBank/DDBJ databases">
        <authorList>
            <person name="Sun Q."/>
            <person name="Mori K."/>
        </authorList>
    </citation>
    <scope>NUCLEOTIDE SEQUENCE [LARGE SCALE GENOMIC DNA]</scope>
    <source>
        <strain evidence="1 2">CCM 7228</strain>
    </source>
</reference>
<name>A0ABV6GG46_9BACI</name>
<protein>
    <submittedName>
        <fullName evidence="1">Uncharacterized protein</fullName>
    </submittedName>
</protein>